<organism evidence="1 2">
    <name type="scientific">Cichorium intybus</name>
    <name type="common">Chicory</name>
    <dbReference type="NCBI Taxonomy" id="13427"/>
    <lineage>
        <taxon>Eukaryota</taxon>
        <taxon>Viridiplantae</taxon>
        <taxon>Streptophyta</taxon>
        <taxon>Embryophyta</taxon>
        <taxon>Tracheophyta</taxon>
        <taxon>Spermatophyta</taxon>
        <taxon>Magnoliopsida</taxon>
        <taxon>eudicotyledons</taxon>
        <taxon>Gunneridae</taxon>
        <taxon>Pentapetalae</taxon>
        <taxon>asterids</taxon>
        <taxon>campanulids</taxon>
        <taxon>Asterales</taxon>
        <taxon>Asteraceae</taxon>
        <taxon>Cichorioideae</taxon>
        <taxon>Cichorieae</taxon>
        <taxon>Cichoriinae</taxon>
        <taxon>Cichorium</taxon>
    </lineage>
</organism>
<reference evidence="2" key="1">
    <citation type="journal article" date="2022" name="Mol. Ecol. Resour.">
        <title>The genomes of chicory, endive, great burdock and yacon provide insights into Asteraceae palaeo-polyploidization history and plant inulin production.</title>
        <authorList>
            <person name="Fan W."/>
            <person name="Wang S."/>
            <person name="Wang H."/>
            <person name="Wang A."/>
            <person name="Jiang F."/>
            <person name="Liu H."/>
            <person name="Zhao H."/>
            <person name="Xu D."/>
            <person name="Zhang Y."/>
        </authorList>
    </citation>
    <scope>NUCLEOTIDE SEQUENCE [LARGE SCALE GENOMIC DNA]</scope>
    <source>
        <strain evidence="2">cv. Punajuju</strain>
    </source>
</reference>
<sequence>MQEQIGPWHIDNGSESMYFKLIFSFILQYIEYGTEESILLVDSCLHHFKIYEKGLKSTHLEPAVASLFRKLMEKPYFCKVFSGLVKHIPISKEFLDNLSTAMQLSPFEKLGFGLALSDSENNDVRMAGRNFYMAQFEVLLLEMPRIIVMFPHFSTPQNLLQNEVSSPVLPVLHSWHVNPPFFSRALNAALNLNTENINRLVDLFQELEVLEEHTALLSSNEISKEMESLCITSTHNGPVRESISEPDSSTFEIDAYHIETEANAYFQQMFSRQLTVDAMVRMLTQFKGSSEKRMMSMQGKQHVMGDAWEFKTC</sequence>
<dbReference type="Proteomes" id="UP001055811">
    <property type="component" value="Linkage Group LG03"/>
</dbReference>
<keyword evidence="2" id="KW-1185">Reference proteome</keyword>
<evidence type="ECO:0000313" key="2">
    <source>
        <dbReference type="Proteomes" id="UP001055811"/>
    </source>
</evidence>
<accession>A0ACB9F1C9</accession>
<evidence type="ECO:0000313" key="1">
    <source>
        <dbReference type="EMBL" id="KAI3764755.1"/>
    </source>
</evidence>
<reference evidence="1 2" key="2">
    <citation type="journal article" date="2022" name="Mol. Ecol. Resour.">
        <title>The genomes of chicory, endive, great burdock and yacon provide insights into Asteraceae paleo-polyploidization history and plant inulin production.</title>
        <authorList>
            <person name="Fan W."/>
            <person name="Wang S."/>
            <person name="Wang H."/>
            <person name="Wang A."/>
            <person name="Jiang F."/>
            <person name="Liu H."/>
            <person name="Zhao H."/>
            <person name="Xu D."/>
            <person name="Zhang Y."/>
        </authorList>
    </citation>
    <scope>NUCLEOTIDE SEQUENCE [LARGE SCALE GENOMIC DNA]</scope>
    <source>
        <strain evidence="2">cv. Punajuju</strain>
        <tissue evidence="1">Leaves</tissue>
    </source>
</reference>
<comment type="caution">
    <text evidence="1">The sequence shown here is derived from an EMBL/GenBank/DDBJ whole genome shotgun (WGS) entry which is preliminary data.</text>
</comment>
<name>A0ACB9F1C9_CICIN</name>
<proteinExistence type="predicted"/>
<gene>
    <name evidence="1" type="ORF">L2E82_14771</name>
</gene>
<protein>
    <submittedName>
        <fullName evidence="1">Uncharacterized protein</fullName>
    </submittedName>
</protein>
<dbReference type="EMBL" id="CM042011">
    <property type="protein sequence ID" value="KAI3764755.1"/>
    <property type="molecule type" value="Genomic_DNA"/>
</dbReference>